<dbReference type="InterPro" id="IPR050182">
    <property type="entry name" value="Cytochrome_P450_fam2"/>
</dbReference>
<evidence type="ECO:0000313" key="11">
    <source>
        <dbReference type="Proteomes" id="UP000762676"/>
    </source>
</evidence>
<evidence type="ECO:0000256" key="5">
    <source>
        <dbReference type="ARBA" id="ARBA00023004"/>
    </source>
</evidence>
<dbReference type="GO" id="GO:0006082">
    <property type="term" value="P:organic acid metabolic process"/>
    <property type="evidence" value="ECO:0007669"/>
    <property type="project" value="TreeGrafter"/>
</dbReference>
<reference evidence="10 11" key="1">
    <citation type="journal article" date="2021" name="Elife">
        <title>Chloroplast acquisition without the gene transfer in kleptoplastic sea slugs, Plakobranchus ocellatus.</title>
        <authorList>
            <person name="Maeda T."/>
            <person name="Takahashi S."/>
            <person name="Yoshida T."/>
            <person name="Shimamura S."/>
            <person name="Takaki Y."/>
            <person name="Nagai Y."/>
            <person name="Toyoda A."/>
            <person name="Suzuki Y."/>
            <person name="Arimoto A."/>
            <person name="Ishii H."/>
            <person name="Satoh N."/>
            <person name="Nishiyama T."/>
            <person name="Hasebe M."/>
            <person name="Maruyama T."/>
            <person name="Minagawa J."/>
            <person name="Obokata J."/>
            <person name="Shigenobu S."/>
        </authorList>
    </citation>
    <scope>NUCLEOTIDE SEQUENCE [LARGE SCALE GENOMIC DNA]</scope>
</reference>
<dbReference type="InterPro" id="IPR001128">
    <property type="entry name" value="Cyt_P450"/>
</dbReference>
<dbReference type="Pfam" id="PF00067">
    <property type="entry name" value="p450"/>
    <property type="match status" value="1"/>
</dbReference>
<evidence type="ECO:0000256" key="1">
    <source>
        <dbReference type="ARBA" id="ARBA00001971"/>
    </source>
</evidence>
<dbReference type="InterPro" id="IPR036396">
    <property type="entry name" value="Cyt_P450_sf"/>
</dbReference>
<organism evidence="10 11">
    <name type="scientific">Elysia marginata</name>
    <dbReference type="NCBI Taxonomy" id="1093978"/>
    <lineage>
        <taxon>Eukaryota</taxon>
        <taxon>Metazoa</taxon>
        <taxon>Spiralia</taxon>
        <taxon>Lophotrochozoa</taxon>
        <taxon>Mollusca</taxon>
        <taxon>Gastropoda</taxon>
        <taxon>Heterobranchia</taxon>
        <taxon>Euthyneura</taxon>
        <taxon>Panpulmonata</taxon>
        <taxon>Sacoglossa</taxon>
        <taxon>Placobranchoidea</taxon>
        <taxon>Plakobranchidae</taxon>
        <taxon>Elysia</taxon>
    </lineage>
</organism>
<gene>
    <name evidence="10" type="ORF">ElyMa_002264300</name>
</gene>
<dbReference type="Gene3D" id="1.10.630.10">
    <property type="entry name" value="Cytochrome P450"/>
    <property type="match status" value="1"/>
</dbReference>
<dbReference type="InterPro" id="IPR002401">
    <property type="entry name" value="Cyt_P450_E_grp-I"/>
</dbReference>
<evidence type="ECO:0000256" key="3">
    <source>
        <dbReference type="ARBA" id="ARBA00022723"/>
    </source>
</evidence>
<proteinExistence type="inferred from homology"/>
<keyword evidence="11" id="KW-1185">Reference proteome</keyword>
<dbReference type="GO" id="GO:0005506">
    <property type="term" value="F:iron ion binding"/>
    <property type="evidence" value="ECO:0007669"/>
    <property type="project" value="InterPro"/>
</dbReference>
<dbReference type="Proteomes" id="UP000762676">
    <property type="component" value="Unassembled WGS sequence"/>
</dbReference>
<keyword evidence="9" id="KW-0732">Signal</keyword>
<comment type="similarity">
    <text evidence="2 8">Belongs to the cytochrome P450 family.</text>
</comment>
<name>A0AAV4FYI6_9GAST</name>
<dbReference type="GO" id="GO:0008395">
    <property type="term" value="F:steroid hydroxylase activity"/>
    <property type="evidence" value="ECO:0007669"/>
    <property type="project" value="TreeGrafter"/>
</dbReference>
<dbReference type="GO" id="GO:0006805">
    <property type="term" value="P:xenobiotic metabolic process"/>
    <property type="evidence" value="ECO:0007669"/>
    <property type="project" value="TreeGrafter"/>
</dbReference>
<evidence type="ECO:0000256" key="4">
    <source>
        <dbReference type="ARBA" id="ARBA00023002"/>
    </source>
</evidence>
<dbReference type="PROSITE" id="PS00086">
    <property type="entry name" value="CYTOCHROME_P450"/>
    <property type="match status" value="1"/>
</dbReference>
<evidence type="ECO:0000256" key="2">
    <source>
        <dbReference type="ARBA" id="ARBA00010617"/>
    </source>
</evidence>
<sequence length="490" mass="55777">MLGVVLAFVLALLGVIWWRSRSDNLPPSPGLALPMVGHLHLIKGDFVDQLHRWRRRLGDIYTIQLGPFRYVVLNGYDVISETYATHHENLLERPHNFPFGELFQHKGILALGGRQWKEQRAFLQATLRSLGMSRNIMAERIRVEADYLLDIINGCRGQATDVSNMVMLCVTNVICGVSFGKRFSQDDEFIVNYLDDVKRGFELLGSAAVVNFFPMVKYLPGDLFHYRELKAIFIRMSTGMMDLVERDKIKVNLSDQAIEDVSQAFLTEIKRKESQGVVDTSFTDRNLQCSLVSLFNGGSETTTNTIVFALVYMVNFPQIQTRLYQEIKDEVGTDRAPDIADKKKLKFLTAFIMETQRFSGVVPISLDRLATSDFQLRGHTVRKGTCVMANLDSVLRDQRVWGDPQVFRPDRFLDDSGSVVTKKEFLPFGTGKRNCIGEGLAVMEFFIFISALVQKFEFFPEIKDQPPSMEPDEGFTRVAKPFKIRAVPRK</sequence>
<dbReference type="AlphaFoldDB" id="A0AAV4FYI6"/>
<comment type="caution">
    <text evidence="10">The sequence shown here is derived from an EMBL/GenBank/DDBJ whole genome shotgun (WGS) entry which is preliminary data.</text>
</comment>
<dbReference type="SUPFAM" id="SSF48264">
    <property type="entry name" value="Cytochrome P450"/>
    <property type="match status" value="1"/>
</dbReference>
<evidence type="ECO:0000256" key="6">
    <source>
        <dbReference type="ARBA" id="ARBA00023033"/>
    </source>
</evidence>
<evidence type="ECO:0000256" key="7">
    <source>
        <dbReference type="PIRSR" id="PIRSR602401-1"/>
    </source>
</evidence>
<keyword evidence="7 8" id="KW-0349">Heme</keyword>
<keyword evidence="4 8" id="KW-0560">Oxidoreductase</keyword>
<accession>A0AAV4FYI6</accession>
<dbReference type="GO" id="GO:0016712">
    <property type="term" value="F:oxidoreductase activity, acting on paired donors, with incorporation or reduction of molecular oxygen, reduced flavin or flavoprotein as one donor, and incorporation of one atom of oxygen"/>
    <property type="evidence" value="ECO:0007669"/>
    <property type="project" value="TreeGrafter"/>
</dbReference>
<dbReference type="PRINTS" id="PR00463">
    <property type="entry name" value="EP450I"/>
</dbReference>
<evidence type="ECO:0000256" key="9">
    <source>
        <dbReference type="SAM" id="SignalP"/>
    </source>
</evidence>
<dbReference type="FunFam" id="1.10.630.10:FF:000036">
    <property type="entry name" value="CYtochrome P450 family"/>
    <property type="match status" value="1"/>
</dbReference>
<dbReference type="PANTHER" id="PTHR24300">
    <property type="entry name" value="CYTOCHROME P450 508A4-RELATED"/>
    <property type="match status" value="1"/>
</dbReference>
<evidence type="ECO:0000313" key="10">
    <source>
        <dbReference type="EMBL" id="GFR78503.1"/>
    </source>
</evidence>
<dbReference type="EMBL" id="BMAT01004700">
    <property type="protein sequence ID" value="GFR78503.1"/>
    <property type="molecule type" value="Genomic_DNA"/>
</dbReference>
<comment type="cofactor">
    <cofactor evidence="1 7">
        <name>heme</name>
        <dbReference type="ChEBI" id="CHEBI:30413"/>
    </cofactor>
</comment>
<feature type="signal peptide" evidence="9">
    <location>
        <begin position="1"/>
        <end position="22"/>
    </location>
</feature>
<evidence type="ECO:0000256" key="8">
    <source>
        <dbReference type="RuleBase" id="RU000461"/>
    </source>
</evidence>
<keyword evidence="6 8" id="KW-0503">Monooxygenase</keyword>
<dbReference type="PRINTS" id="PR00385">
    <property type="entry name" value="P450"/>
</dbReference>
<feature type="binding site" description="axial binding residue" evidence="7">
    <location>
        <position position="435"/>
    </location>
    <ligand>
        <name>heme</name>
        <dbReference type="ChEBI" id="CHEBI:30413"/>
    </ligand>
    <ligandPart>
        <name>Fe</name>
        <dbReference type="ChEBI" id="CHEBI:18248"/>
    </ligandPart>
</feature>
<dbReference type="InterPro" id="IPR017972">
    <property type="entry name" value="Cyt_P450_CS"/>
</dbReference>
<keyword evidence="5 7" id="KW-0408">Iron</keyword>
<dbReference type="PANTHER" id="PTHR24300:SF403">
    <property type="entry name" value="CYTOCHROME P450 306A1"/>
    <property type="match status" value="1"/>
</dbReference>
<feature type="chain" id="PRO_5043674526" evidence="9">
    <location>
        <begin position="23"/>
        <end position="490"/>
    </location>
</feature>
<dbReference type="GO" id="GO:0020037">
    <property type="term" value="F:heme binding"/>
    <property type="evidence" value="ECO:0007669"/>
    <property type="project" value="InterPro"/>
</dbReference>
<keyword evidence="3 7" id="KW-0479">Metal-binding</keyword>
<protein>
    <submittedName>
        <fullName evidence="10">Cytochrome P450 2D6</fullName>
    </submittedName>
</protein>
<dbReference type="GO" id="GO:0005737">
    <property type="term" value="C:cytoplasm"/>
    <property type="evidence" value="ECO:0007669"/>
    <property type="project" value="TreeGrafter"/>
</dbReference>